<feature type="non-terminal residue" evidence="1">
    <location>
        <position position="1"/>
    </location>
</feature>
<organism evidence="1">
    <name type="scientific">marine sediment metagenome</name>
    <dbReference type="NCBI Taxonomy" id="412755"/>
    <lineage>
        <taxon>unclassified sequences</taxon>
        <taxon>metagenomes</taxon>
        <taxon>ecological metagenomes</taxon>
    </lineage>
</organism>
<accession>X1FXX0</accession>
<protein>
    <recommendedName>
        <fullName evidence="2">Arylsulfatase</fullName>
    </recommendedName>
</protein>
<proteinExistence type="predicted"/>
<dbReference type="AlphaFoldDB" id="X1FXX0"/>
<evidence type="ECO:0000313" key="1">
    <source>
        <dbReference type="EMBL" id="GAH34184.1"/>
    </source>
</evidence>
<gene>
    <name evidence="1" type="ORF">S03H2_17842</name>
</gene>
<dbReference type="EMBL" id="BARU01009225">
    <property type="protein sequence ID" value="GAH34184.1"/>
    <property type="molecule type" value="Genomic_DNA"/>
</dbReference>
<comment type="caution">
    <text evidence="1">The sequence shown here is derived from an EMBL/GenBank/DDBJ whole genome shotgun (WGS) entry which is preliminary data.</text>
</comment>
<name>X1FXX0_9ZZZZ</name>
<evidence type="ECO:0008006" key="2">
    <source>
        <dbReference type="Google" id="ProtNLM"/>
    </source>
</evidence>
<sequence>TYNYLGLERFSVASTRAVPAGEAKVVLDFVYDGGGLGKGGMATLSVNGKTVAEGRIEKTQPLIFSADETADVGLDNQTPVAEGIGIGRDETRFTGKIHKITLEVKDVK</sequence>
<reference evidence="1" key="1">
    <citation type="journal article" date="2014" name="Front. Microbiol.">
        <title>High frequency of phylogenetically diverse reductive dehalogenase-homologous genes in deep subseafloor sedimentary metagenomes.</title>
        <authorList>
            <person name="Kawai M."/>
            <person name="Futagami T."/>
            <person name="Toyoda A."/>
            <person name="Takaki Y."/>
            <person name="Nishi S."/>
            <person name="Hori S."/>
            <person name="Arai W."/>
            <person name="Tsubouchi T."/>
            <person name="Morono Y."/>
            <person name="Uchiyama I."/>
            <person name="Ito T."/>
            <person name="Fujiyama A."/>
            <person name="Inagaki F."/>
            <person name="Takami H."/>
        </authorList>
    </citation>
    <scope>NUCLEOTIDE SEQUENCE</scope>
    <source>
        <strain evidence="1">Expedition CK06-06</strain>
    </source>
</reference>